<dbReference type="AlphaFoldDB" id="A0ABD5PMY1"/>
<evidence type="ECO:0000259" key="1">
    <source>
        <dbReference type="Pfam" id="PF07705"/>
    </source>
</evidence>
<dbReference type="InterPro" id="IPR013783">
    <property type="entry name" value="Ig-like_fold"/>
</dbReference>
<name>A0ABD5PMY1_9EURY</name>
<gene>
    <name evidence="2" type="ORF">ACFO5R_07465</name>
</gene>
<dbReference type="Pfam" id="PF07705">
    <property type="entry name" value="CARDB"/>
    <property type="match status" value="1"/>
</dbReference>
<protein>
    <submittedName>
        <fullName evidence="2">CARDB domain-containing protein</fullName>
    </submittedName>
</protein>
<dbReference type="EMBL" id="JBHSFA010000004">
    <property type="protein sequence ID" value="MFC4541763.1"/>
    <property type="molecule type" value="Genomic_DNA"/>
</dbReference>
<feature type="domain" description="CARDB" evidence="1">
    <location>
        <begin position="248"/>
        <end position="325"/>
    </location>
</feature>
<keyword evidence="3" id="KW-1185">Reference proteome</keyword>
<dbReference type="InterPro" id="IPR011635">
    <property type="entry name" value="CARDB"/>
</dbReference>
<dbReference type="Proteomes" id="UP001595898">
    <property type="component" value="Unassembled WGS sequence"/>
</dbReference>
<dbReference type="Gene3D" id="2.60.40.10">
    <property type="entry name" value="Immunoglobulins"/>
    <property type="match status" value="1"/>
</dbReference>
<proteinExistence type="predicted"/>
<reference evidence="2 3" key="1">
    <citation type="journal article" date="2019" name="Int. J. Syst. Evol. Microbiol.">
        <title>The Global Catalogue of Microorganisms (GCM) 10K type strain sequencing project: providing services to taxonomists for standard genome sequencing and annotation.</title>
        <authorList>
            <consortium name="The Broad Institute Genomics Platform"/>
            <consortium name="The Broad Institute Genome Sequencing Center for Infectious Disease"/>
            <person name="Wu L."/>
            <person name="Ma J."/>
        </authorList>
    </citation>
    <scope>NUCLEOTIDE SEQUENCE [LARGE SCALE GENOMIC DNA]</scope>
    <source>
        <strain evidence="2 3">WLHS5</strain>
    </source>
</reference>
<evidence type="ECO:0000313" key="3">
    <source>
        <dbReference type="Proteomes" id="UP001595898"/>
    </source>
</evidence>
<comment type="caution">
    <text evidence="2">The sequence shown here is derived from an EMBL/GenBank/DDBJ whole genome shotgun (WGS) entry which is preliminary data.</text>
</comment>
<dbReference type="RefSeq" id="WP_250142603.1">
    <property type="nucleotide sequence ID" value="NZ_JALIQP010000008.1"/>
</dbReference>
<evidence type="ECO:0000313" key="2">
    <source>
        <dbReference type="EMBL" id="MFC4541763.1"/>
    </source>
</evidence>
<organism evidence="2 3">
    <name type="scientific">Halosolutus amylolyticus</name>
    <dbReference type="NCBI Taxonomy" id="2932267"/>
    <lineage>
        <taxon>Archaea</taxon>
        <taxon>Methanobacteriati</taxon>
        <taxon>Methanobacteriota</taxon>
        <taxon>Stenosarchaea group</taxon>
        <taxon>Halobacteria</taxon>
        <taxon>Halobacteriales</taxon>
        <taxon>Natrialbaceae</taxon>
        <taxon>Halosolutus</taxon>
    </lineage>
</organism>
<sequence length="359" mass="38720">MTQRIITAITTLAVVAALVVSATVGAGSVTANTAPPIDDEYAVVQGDECIPIEPLGFGHQTTEEYYDYRTPENVTETIRSGTTYSSHGTTQFQEDDTSILFLHESADGLSLVMVHDQYDGSSDGGAATFQISNLPEEGEWVVEDDNYSDGETEWDHRETSSRISWAWSANRTDGAAFNGGLDDEFDIEIYPSFNEQATLSGVYDGEVSDWEVISGPEHDTERHSLNMDRPIRITSESCSSYTVTDLDYDDTVAPGETTEVEATIQNEGSSNETYPVRFTLDGETVAEKEISLEAGESTTVSTSLELDERGTYTIGVVDESAEITVGDEGGGDDDELPGFGVTAAALAAILAALVARYRS</sequence>
<accession>A0ABD5PMY1</accession>